<feature type="transmembrane region" description="Helical" evidence="3">
    <location>
        <begin position="31"/>
        <end position="53"/>
    </location>
</feature>
<evidence type="ECO:0000313" key="6">
    <source>
        <dbReference type="Proteomes" id="UP001232973"/>
    </source>
</evidence>
<sequence>MNWKASIAAAVTLLLWSSAFAGIRYGLEAGYTAGHVVLIRFLSASLAFAVYALVKRVRIPRLRDVPVIAVLSFCGISIYHIALTFGELTVPAGTASLIIATAPAFSALLAAFALRERLNLVGWGGILLGFVGIAVIAFGSGTGPAFTRGALLILLSALGTSVFFVYQKPLFARYSPIDMTAWFTWFGTIPMLWFLPGLLVQIQHAPVQATLVGVYVGVFPAAIAYGAWAIALSSGRIGLVMSTLYLEPVLAILVAWVWLGEIPRLLSLLGGLIAIVGVIVTNVWGRGRSDDRAAQATEAVLAEAVANMAPGDGETICEKG</sequence>
<feature type="transmembrane region" description="Helical" evidence="3">
    <location>
        <begin position="120"/>
        <end position="139"/>
    </location>
</feature>
<protein>
    <submittedName>
        <fullName evidence="5">Drug/metabolite transporter (DMT)-like permease</fullName>
    </submittedName>
</protein>
<comment type="caution">
    <text evidence="5">The sequence shown here is derived from an EMBL/GenBank/DDBJ whole genome shotgun (WGS) entry which is preliminary data.</text>
</comment>
<name>A0ABT9XL79_9BACL</name>
<feature type="transmembrane region" description="Helical" evidence="3">
    <location>
        <begin position="212"/>
        <end position="232"/>
    </location>
</feature>
<dbReference type="Pfam" id="PF00892">
    <property type="entry name" value="EamA"/>
    <property type="match status" value="2"/>
</dbReference>
<keyword evidence="3" id="KW-1133">Transmembrane helix</keyword>
<keyword evidence="3" id="KW-0472">Membrane</keyword>
<accession>A0ABT9XL79</accession>
<evidence type="ECO:0000256" key="2">
    <source>
        <dbReference type="ARBA" id="ARBA00007362"/>
    </source>
</evidence>
<dbReference type="PANTHER" id="PTHR12715:SF4">
    <property type="entry name" value="EAMA DOMAIN-CONTAINING PROTEIN"/>
    <property type="match status" value="1"/>
</dbReference>
<comment type="subcellular location">
    <subcellularLocation>
        <location evidence="1">Endomembrane system</location>
        <topology evidence="1">Multi-pass membrane protein</topology>
    </subcellularLocation>
</comment>
<dbReference type="Proteomes" id="UP001232973">
    <property type="component" value="Unassembled WGS sequence"/>
</dbReference>
<feature type="transmembrane region" description="Helical" evidence="3">
    <location>
        <begin position="145"/>
        <end position="167"/>
    </location>
</feature>
<feature type="transmembrane region" description="Helical" evidence="3">
    <location>
        <begin position="65"/>
        <end position="86"/>
    </location>
</feature>
<evidence type="ECO:0000259" key="4">
    <source>
        <dbReference type="Pfam" id="PF00892"/>
    </source>
</evidence>
<feature type="transmembrane region" description="Helical" evidence="3">
    <location>
        <begin position="179"/>
        <end position="200"/>
    </location>
</feature>
<proteinExistence type="inferred from homology"/>
<feature type="transmembrane region" description="Helical" evidence="3">
    <location>
        <begin position="92"/>
        <end position="113"/>
    </location>
</feature>
<evidence type="ECO:0000256" key="1">
    <source>
        <dbReference type="ARBA" id="ARBA00004127"/>
    </source>
</evidence>
<dbReference type="EMBL" id="JAUSTP010000024">
    <property type="protein sequence ID" value="MDQ0190774.1"/>
    <property type="molecule type" value="Genomic_DNA"/>
</dbReference>
<feature type="domain" description="EamA" evidence="4">
    <location>
        <begin position="5"/>
        <end position="137"/>
    </location>
</feature>
<gene>
    <name evidence="5" type="ORF">J2S03_002641</name>
</gene>
<reference evidence="5 6" key="1">
    <citation type="submission" date="2023-07" db="EMBL/GenBank/DDBJ databases">
        <title>Genomic Encyclopedia of Type Strains, Phase IV (KMG-IV): sequencing the most valuable type-strain genomes for metagenomic binning, comparative biology and taxonomic classification.</title>
        <authorList>
            <person name="Goeker M."/>
        </authorList>
    </citation>
    <scope>NUCLEOTIDE SEQUENCE [LARGE SCALE GENOMIC DNA]</scope>
    <source>
        <strain evidence="5 6">DSM 4006</strain>
    </source>
</reference>
<dbReference type="InterPro" id="IPR052756">
    <property type="entry name" value="Alkyne_AA_exporter"/>
</dbReference>
<dbReference type="SUPFAM" id="SSF103481">
    <property type="entry name" value="Multidrug resistance efflux transporter EmrE"/>
    <property type="match status" value="2"/>
</dbReference>
<feature type="domain" description="EamA" evidence="4">
    <location>
        <begin position="148"/>
        <end position="282"/>
    </location>
</feature>
<dbReference type="InterPro" id="IPR037185">
    <property type="entry name" value="EmrE-like"/>
</dbReference>
<dbReference type="RefSeq" id="WP_274457542.1">
    <property type="nucleotide sequence ID" value="NZ_CP067097.1"/>
</dbReference>
<keyword evidence="3" id="KW-0812">Transmembrane</keyword>
<evidence type="ECO:0000313" key="5">
    <source>
        <dbReference type="EMBL" id="MDQ0190774.1"/>
    </source>
</evidence>
<evidence type="ECO:0000256" key="3">
    <source>
        <dbReference type="SAM" id="Phobius"/>
    </source>
</evidence>
<dbReference type="PANTHER" id="PTHR12715">
    <property type="entry name" value="TRANSPORTER, DRUG/METABOLITE EXPORTER FAMILY"/>
    <property type="match status" value="1"/>
</dbReference>
<keyword evidence="6" id="KW-1185">Reference proteome</keyword>
<dbReference type="InterPro" id="IPR000620">
    <property type="entry name" value="EamA_dom"/>
</dbReference>
<organism evidence="5 6">
    <name type="scientific">Alicyclobacillus cycloheptanicus</name>
    <dbReference type="NCBI Taxonomy" id="1457"/>
    <lineage>
        <taxon>Bacteria</taxon>
        <taxon>Bacillati</taxon>
        <taxon>Bacillota</taxon>
        <taxon>Bacilli</taxon>
        <taxon>Bacillales</taxon>
        <taxon>Alicyclobacillaceae</taxon>
        <taxon>Alicyclobacillus</taxon>
    </lineage>
</organism>
<feature type="transmembrane region" description="Helical" evidence="3">
    <location>
        <begin position="265"/>
        <end position="285"/>
    </location>
</feature>
<comment type="similarity">
    <text evidence="2">Belongs to the EamA transporter family.</text>
</comment>
<feature type="transmembrane region" description="Helical" evidence="3">
    <location>
        <begin position="239"/>
        <end position="259"/>
    </location>
</feature>